<evidence type="ECO:0000256" key="1">
    <source>
        <dbReference type="SAM" id="MobiDB-lite"/>
    </source>
</evidence>
<reference evidence="2 3" key="1">
    <citation type="journal article" date="2014" name="Nat. Genet.">
        <title>Genome and transcriptome of the porcine whipworm Trichuris suis.</title>
        <authorList>
            <person name="Jex A.R."/>
            <person name="Nejsum P."/>
            <person name="Schwarz E.M."/>
            <person name="Hu L."/>
            <person name="Young N.D."/>
            <person name="Hall R.S."/>
            <person name="Korhonen P.K."/>
            <person name="Liao S."/>
            <person name="Thamsborg S."/>
            <person name="Xia J."/>
            <person name="Xu P."/>
            <person name="Wang S."/>
            <person name="Scheerlinck J.P."/>
            <person name="Hofmann A."/>
            <person name="Sternberg P.W."/>
            <person name="Wang J."/>
            <person name="Gasser R.B."/>
        </authorList>
    </citation>
    <scope>NUCLEOTIDE SEQUENCE [LARGE SCALE GENOMIC DNA]</scope>
    <source>
        <strain evidence="2">DCEP-RM93M</strain>
    </source>
</reference>
<gene>
    <name evidence="2" type="ORF">M513_13557</name>
</gene>
<evidence type="ECO:0000313" key="2">
    <source>
        <dbReference type="EMBL" id="KFD45568.1"/>
    </source>
</evidence>
<evidence type="ECO:0000313" key="3">
    <source>
        <dbReference type="Proteomes" id="UP000030764"/>
    </source>
</evidence>
<dbReference type="EMBL" id="KL363461">
    <property type="protein sequence ID" value="KFD45568.1"/>
    <property type="molecule type" value="Genomic_DNA"/>
</dbReference>
<dbReference type="Proteomes" id="UP000030764">
    <property type="component" value="Unassembled WGS sequence"/>
</dbReference>
<keyword evidence="3" id="KW-1185">Reference proteome</keyword>
<proteinExistence type="predicted"/>
<organism evidence="2 3">
    <name type="scientific">Trichuris suis</name>
    <name type="common">pig whipworm</name>
    <dbReference type="NCBI Taxonomy" id="68888"/>
    <lineage>
        <taxon>Eukaryota</taxon>
        <taxon>Metazoa</taxon>
        <taxon>Ecdysozoa</taxon>
        <taxon>Nematoda</taxon>
        <taxon>Enoplea</taxon>
        <taxon>Dorylaimia</taxon>
        <taxon>Trichinellida</taxon>
        <taxon>Trichuridae</taxon>
        <taxon>Trichuris</taxon>
    </lineage>
</organism>
<feature type="compositionally biased region" description="Polar residues" evidence="1">
    <location>
        <begin position="44"/>
        <end position="58"/>
    </location>
</feature>
<protein>
    <submittedName>
        <fullName evidence="2">Uncharacterized protein</fullName>
    </submittedName>
</protein>
<sequence length="71" mass="8219">MLDYIKHYLEYLISRLSHKNVDETDAALSSKLSERSEPERWHQLSITTEGTRPTSQDRGLSVCLDVNKERA</sequence>
<dbReference type="AlphaFoldDB" id="A0A085LKS2"/>
<accession>A0A085LKS2</accession>
<feature type="region of interest" description="Disordered" evidence="1">
    <location>
        <begin position="39"/>
        <end position="71"/>
    </location>
</feature>
<name>A0A085LKS2_9BILA</name>